<organism evidence="1 2">
    <name type="scientific">Tepidibacillus decaturensis</name>
    <dbReference type="NCBI Taxonomy" id="1413211"/>
    <lineage>
        <taxon>Bacteria</taxon>
        <taxon>Bacillati</taxon>
        <taxon>Bacillota</taxon>
        <taxon>Bacilli</taxon>
        <taxon>Bacillales</taxon>
        <taxon>Bacillaceae</taxon>
        <taxon>Tepidibacillus</taxon>
    </lineage>
</organism>
<dbReference type="RefSeq" id="WP_068723839.1">
    <property type="nucleotide sequence ID" value="NZ_LSKU01000001.1"/>
</dbReference>
<evidence type="ECO:0000313" key="2">
    <source>
        <dbReference type="Proteomes" id="UP000070352"/>
    </source>
</evidence>
<evidence type="ECO:0008006" key="3">
    <source>
        <dbReference type="Google" id="ProtNLM"/>
    </source>
</evidence>
<dbReference type="Pfam" id="PF12611">
    <property type="entry name" value="Flagellar_put"/>
    <property type="match status" value="1"/>
</dbReference>
<dbReference type="OrthoDB" id="165650at2"/>
<dbReference type="EMBL" id="LSKU01000001">
    <property type="protein sequence ID" value="KXG43392.1"/>
    <property type="molecule type" value="Genomic_DNA"/>
</dbReference>
<comment type="caution">
    <text evidence="1">The sequence shown here is derived from an EMBL/GenBank/DDBJ whole genome shotgun (WGS) entry which is preliminary data.</text>
</comment>
<gene>
    <name evidence="1" type="ORF">U473_04710</name>
</gene>
<protein>
    <recommendedName>
        <fullName evidence="3">Flagellar biosynthesis protein</fullName>
    </recommendedName>
</protein>
<evidence type="ECO:0000313" key="1">
    <source>
        <dbReference type="EMBL" id="KXG43392.1"/>
    </source>
</evidence>
<dbReference type="NCBIfam" id="TIGR02530">
    <property type="entry name" value="flg_new"/>
    <property type="match status" value="1"/>
</dbReference>
<accession>A0A135L334</accession>
<name>A0A135L334_9BACI</name>
<dbReference type="Proteomes" id="UP000070352">
    <property type="component" value="Unassembled WGS sequence"/>
</dbReference>
<dbReference type="InterPro" id="IPR013367">
    <property type="entry name" value="Flagellar_put"/>
</dbReference>
<reference evidence="1 2" key="1">
    <citation type="submission" date="2016-02" db="EMBL/GenBank/DDBJ databases">
        <title>Draft Genome for Tepidibacillus decaturensis nov. sp. Strain Z9, an Anaerobic, Moderately Thermophilic and Heterotrophic Bacterium from Deep Subsurface of the Illinois Basin, USA.</title>
        <authorList>
            <person name="Dong Y."/>
            <person name="Chang J.Y."/>
            <person name="Sanford R."/>
            <person name="Fouke B.W."/>
        </authorList>
    </citation>
    <scope>NUCLEOTIDE SEQUENCE [LARGE SCALE GENOMIC DNA]</scope>
    <source>
        <strain evidence="1 2">Z9</strain>
    </source>
</reference>
<dbReference type="AlphaFoldDB" id="A0A135L334"/>
<proteinExistence type="predicted"/>
<keyword evidence="2" id="KW-1185">Reference proteome</keyword>
<dbReference type="STRING" id="1413211.U473_04710"/>
<sequence length="128" mass="14302">MSQSFNIGQSYFPKYPLQTTKTVSKKHNITNFNTILSDKLDQANQGVKFSAHAQQRLTSRGIQLDIKSIDQLNEAVQKAAQKGAKDSLILLQDLAFIVNIPNRVVVTTIDQTSMKEHIFTNIDSAIIL</sequence>